<organism evidence="2 3">
    <name type="scientific">Sphingomonas citri</name>
    <dbReference type="NCBI Taxonomy" id="2862499"/>
    <lineage>
        <taxon>Bacteria</taxon>
        <taxon>Pseudomonadati</taxon>
        <taxon>Pseudomonadota</taxon>
        <taxon>Alphaproteobacteria</taxon>
        <taxon>Sphingomonadales</taxon>
        <taxon>Sphingomonadaceae</taxon>
        <taxon>Sphingomonas</taxon>
    </lineage>
</organism>
<evidence type="ECO:0000256" key="1">
    <source>
        <dbReference type="SAM" id="Phobius"/>
    </source>
</evidence>
<evidence type="ECO:0000313" key="2">
    <source>
        <dbReference type="EMBL" id="MBW6532117.1"/>
    </source>
</evidence>
<feature type="transmembrane region" description="Helical" evidence="1">
    <location>
        <begin position="20"/>
        <end position="40"/>
    </location>
</feature>
<dbReference type="EMBL" id="JAHXZN010000005">
    <property type="protein sequence ID" value="MBW6532117.1"/>
    <property type="molecule type" value="Genomic_DNA"/>
</dbReference>
<dbReference type="RefSeq" id="WP_219749460.1">
    <property type="nucleotide sequence ID" value="NZ_JAHXZN010000005.1"/>
</dbReference>
<accession>A0ABS7BR93</accession>
<gene>
    <name evidence="2" type="ORF">KZ820_15350</name>
</gene>
<feature type="transmembrane region" description="Helical" evidence="1">
    <location>
        <begin position="103"/>
        <end position="123"/>
    </location>
</feature>
<comment type="caution">
    <text evidence="2">The sequence shown here is derived from an EMBL/GenBank/DDBJ whole genome shotgun (WGS) entry which is preliminary data.</text>
</comment>
<sequence>MSSSPVPRSERPGRIDRWAIWLSAACVVHCLATTAAVALLSTAGGLLGSPLIHEVGLVLALALGLLAFGRGVLAHRRLLPVMLGGGGLALMAAAIVVPHGDSHAVESLLTIAGVVLLAAGHTVNRRAHG</sequence>
<keyword evidence="1" id="KW-0812">Transmembrane</keyword>
<protein>
    <submittedName>
        <fullName evidence="2">MerC domain-containing protein</fullName>
    </submittedName>
</protein>
<dbReference type="InterPro" id="IPR004891">
    <property type="entry name" value="Mercury-R_MerC"/>
</dbReference>
<keyword evidence="1" id="KW-1133">Transmembrane helix</keyword>
<proteinExistence type="predicted"/>
<reference evidence="2 3" key="1">
    <citation type="submission" date="2021-07" db="EMBL/GenBank/DDBJ databases">
        <title>Sphingomonas sp.</title>
        <authorList>
            <person name="Feng G."/>
            <person name="Li J."/>
            <person name="Pan M."/>
        </authorList>
    </citation>
    <scope>NUCLEOTIDE SEQUENCE [LARGE SCALE GENOMIC DNA]</scope>
    <source>
        <strain evidence="2 3">RRHST34</strain>
    </source>
</reference>
<dbReference type="Proteomes" id="UP000759103">
    <property type="component" value="Unassembled WGS sequence"/>
</dbReference>
<name>A0ABS7BR93_9SPHN</name>
<keyword evidence="3" id="KW-1185">Reference proteome</keyword>
<feature type="transmembrane region" description="Helical" evidence="1">
    <location>
        <begin position="46"/>
        <end position="66"/>
    </location>
</feature>
<dbReference type="Pfam" id="PF03203">
    <property type="entry name" value="MerC"/>
    <property type="match status" value="1"/>
</dbReference>
<keyword evidence="1" id="KW-0472">Membrane</keyword>
<evidence type="ECO:0000313" key="3">
    <source>
        <dbReference type="Proteomes" id="UP000759103"/>
    </source>
</evidence>
<feature type="transmembrane region" description="Helical" evidence="1">
    <location>
        <begin position="78"/>
        <end position="97"/>
    </location>
</feature>